<dbReference type="SMART" id="SM00382">
    <property type="entry name" value="AAA"/>
    <property type="match status" value="1"/>
</dbReference>
<comment type="caution">
    <text evidence="2">The sequence shown here is derived from an EMBL/GenBank/DDBJ whole genome shotgun (WGS) entry which is preliminary data.</text>
</comment>
<reference evidence="2 3" key="1">
    <citation type="submission" date="2020-01" db="EMBL/GenBank/DDBJ databases">
        <title>Kibdelosporangium persica a novel Actinomycetes from a hot desert in Iran.</title>
        <authorList>
            <person name="Safaei N."/>
            <person name="Zaburannyi N."/>
            <person name="Mueller R."/>
            <person name="Wink J."/>
        </authorList>
    </citation>
    <scope>NUCLEOTIDE SEQUENCE [LARGE SCALE GENOMIC DNA]</scope>
    <source>
        <strain evidence="2 3">4NS15</strain>
    </source>
</reference>
<dbReference type="SUPFAM" id="SSF52540">
    <property type="entry name" value="P-loop containing nucleoside triphosphate hydrolases"/>
    <property type="match status" value="1"/>
</dbReference>
<dbReference type="Proteomes" id="UP000763557">
    <property type="component" value="Unassembled WGS sequence"/>
</dbReference>
<accession>A0ABX2FBK1</accession>
<evidence type="ECO:0000259" key="1">
    <source>
        <dbReference type="SMART" id="SM00382"/>
    </source>
</evidence>
<sequence>MHRRVALREGLSGLYAVIGLCQYLPVAKTFSYADAVKRLGAKEHTLVAALDKILGGSLLGGVAFGVMELLSWFDAKVDVVRLSSELLIKAGEKRRGVSRYTRTQRLQAAHAIVVVIAFFDALRELKLPVKLKDLGLRDREDQLELIGLTSLFDGNWLLPHASQPYSQNLSSIASQYERAGAALLQLFKEHDVWSKLEEDNQSCAEELLANVSKPATSRYEELIRQIAGDYPELRFWLQAHENSAVMAGLAQVESALQAIQVGAKPDRRREELARRYRAVLDRPIIDPDEVFPGLSLPSTQAAYIDPAYQVVPMTPTASPAVLSWWNRVPVRHDLHQYLVGYLTSPKAATHPLVVLGDPGSGKSLLTKVLAARLPASDFLTVRVELRTVPTEADLLEQIEHGLRSAVHEDLCFAELCRSAADSLPVLLLDGFDELLQATGVNQTNYLHRIERFQREHLELGRPIAVVVTSRITVSSGMQIPPDTDVLRLTPFNDAQVTQWLTIWNQSNADYFSRNNLVGLQPELALRHRVLAVQPLLLLMLALCDAADNVLHRPHDSLGRAGLYERLLIGFARREVGKDCNDRAPRDLDVAIENELERLAVVALAMFHRGSQWVTEKDLDDDLLTLLGVQQPQRGHGMRTPLSAGSAVLGRFFFMQCAEAQRDSHTLRTYEFLHATFGEYLVARFIWRVLCDLLPNESSRSRRRTDTPLHDDDLHAMLSFTPLTSSRSVIDFLAEMAAVEHERDKLTHIVQRLFALSVEHRARSRDRYRPVLRPAPARYAIYSLNLLVLSVVLRDKLETSTLGIEDWSKLTAFWRSQLSAVEWSAVMQCLSVWWSDVSTVTVTIGDTWPTFVDQRRLNRSLPLQDAARESHFTADPVSNLFRYPFEALPEDRFDPVYARALLEVTASIGEPHTREQRYMRWVDQFPHVVLDNLRRDVTVGVETLRQLSTTCLSRSSAFMVLVCDRIGRGGPDTELIELVEALQKMGLRSNNYEVALVDAWLRLHEIGHHFPAERSYPDLLEMLLSVDLIHIEKVRPDLIKRARTAAKELGVLGSEKNQG</sequence>
<evidence type="ECO:0000313" key="2">
    <source>
        <dbReference type="EMBL" id="NRN68755.1"/>
    </source>
</evidence>
<proteinExistence type="predicted"/>
<evidence type="ECO:0000313" key="3">
    <source>
        <dbReference type="Proteomes" id="UP000763557"/>
    </source>
</evidence>
<dbReference type="EMBL" id="JAAATY010000022">
    <property type="protein sequence ID" value="NRN68755.1"/>
    <property type="molecule type" value="Genomic_DNA"/>
</dbReference>
<dbReference type="InterPro" id="IPR027417">
    <property type="entry name" value="P-loop_NTPase"/>
</dbReference>
<dbReference type="InterPro" id="IPR003593">
    <property type="entry name" value="AAA+_ATPase"/>
</dbReference>
<dbReference type="Gene3D" id="3.40.50.300">
    <property type="entry name" value="P-loop containing nucleotide triphosphate hydrolases"/>
    <property type="match status" value="1"/>
</dbReference>
<dbReference type="InterPro" id="IPR054567">
    <property type="entry name" value="NNH7"/>
</dbReference>
<dbReference type="Pfam" id="PF22738">
    <property type="entry name" value="NNH7"/>
    <property type="match status" value="1"/>
</dbReference>
<gene>
    <name evidence="2" type="ORF">GC106_60020</name>
</gene>
<organism evidence="2 3">
    <name type="scientific">Kibdelosporangium persicum</name>
    <dbReference type="NCBI Taxonomy" id="2698649"/>
    <lineage>
        <taxon>Bacteria</taxon>
        <taxon>Bacillati</taxon>
        <taxon>Actinomycetota</taxon>
        <taxon>Actinomycetes</taxon>
        <taxon>Pseudonocardiales</taxon>
        <taxon>Pseudonocardiaceae</taxon>
        <taxon>Kibdelosporangium</taxon>
    </lineage>
</organism>
<protein>
    <submittedName>
        <fullName evidence="2">NACHT domain-containing protein</fullName>
    </submittedName>
</protein>
<keyword evidence="3" id="KW-1185">Reference proteome</keyword>
<dbReference type="InterPro" id="IPR049945">
    <property type="entry name" value="AAA_22"/>
</dbReference>
<name>A0ABX2FBK1_9PSEU</name>
<feature type="domain" description="AAA+ ATPase" evidence="1">
    <location>
        <begin position="348"/>
        <end position="491"/>
    </location>
</feature>
<dbReference type="Pfam" id="PF13401">
    <property type="entry name" value="AAA_22"/>
    <property type="match status" value="1"/>
</dbReference>